<dbReference type="GeneID" id="24441711"/>
<keyword evidence="4" id="KW-1185">Reference proteome</keyword>
<sequence length="458" mass="51072">MRKFVSRSPITNEVLKSFDFVTDSQVKNQIQLAKKGFDTHKKLNFKQRSEKLMNLSQLITTNAEKYAELITTEIGKPITQSLGEVKKSAAHCRYYAENLEKILKIERVKTEARKSYVIHEPLGTIYQISPFNFPFWLVFKGVIPIMSSGNGVLARTSDSTPLVGLAVEELFREAGFDSNEFQNIFSSPEQLENICESKFIHGVSFTGSTQAGSKIAQVAGKYLKKSIMELGGSDPFIVCFDADLDLAVELAVKSRIANAGQVCISAKRFIISDIIYDKFVEKLTKRVQNIKIGDPFNPQIELGPLARSDLLINLQKQIEQSVQQGGKLLYGGDRAIIHGLEKGNFIKPAIVEVNQENILAQQETFGPVFALLRFKKENEVVQIANNSLYGLGGTIISKDIDRAEELAKQIETGSVFINEMNKTDSRLPSGGCKLSGYGRECSHFGTYEFTNIKTIWIS</sequence>
<dbReference type="Gene3D" id="3.40.605.10">
    <property type="entry name" value="Aldehyde Dehydrogenase, Chain A, domain 1"/>
    <property type="match status" value="1"/>
</dbReference>
<evidence type="ECO:0000313" key="3">
    <source>
        <dbReference type="EMBL" id="EWS72437.1"/>
    </source>
</evidence>
<dbReference type="InterPro" id="IPR016163">
    <property type="entry name" value="Ald_DH_C"/>
</dbReference>
<dbReference type="PANTHER" id="PTHR43217">
    <property type="entry name" value="SUCCINATE SEMIALDEHYDE DEHYDROGENASE [NAD(P)+] SAD"/>
    <property type="match status" value="1"/>
</dbReference>
<dbReference type="SUPFAM" id="SSF53720">
    <property type="entry name" value="ALDH-like"/>
    <property type="match status" value="1"/>
</dbReference>
<proteinExistence type="predicted"/>
<dbReference type="GO" id="GO:0004777">
    <property type="term" value="F:succinate-semialdehyde dehydrogenase (NAD+) activity"/>
    <property type="evidence" value="ECO:0007669"/>
    <property type="project" value="TreeGrafter"/>
</dbReference>
<dbReference type="Proteomes" id="UP000009168">
    <property type="component" value="Unassembled WGS sequence"/>
</dbReference>
<dbReference type="InterPro" id="IPR015590">
    <property type="entry name" value="Aldehyde_DH_dom"/>
</dbReference>
<evidence type="ECO:0000259" key="2">
    <source>
        <dbReference type="Pfam" id="PF00171"/>
    </source>
</evidence>
<feature type="domain" description="Aldehyde dehydrogenase" evidence="2">
    <location>
        <begin position="4"/>
        <end position="455"/>
    </location>
</feature>
<dbReference type="RefSeq" id="XP_012655024.1">
    <property type="nucleotide sequence ID" value="XM_012799570.1"/>
</dbReference>
<dbReference type="InterPro" id="IPR016162">
    <property type="entry name" value="Ald_DH_N"/>
</dbReference>
<reference evidence="4" key="1">
    <citation type="journal article" date="2006" name="PLoS Biol.">
        <title>Macronuclear genome sequence of the ciliate Tetrahymena thermophila, a model eukaryote.</title>
        <authorList>
            <person name="Eisen J.A."/>
            <person name="Coyne R.S."/>
            <person name="Wu M."/>
            <person name="Wu D."/>
            <person name="Thiagarajan M."/>
            <person name="Wortman J.R."/>
            <person name="Badger J.H."/>
            <person name="Ren Q."/>
            <person name="Amedeo P."/>
            <person name="Jones K.M."/>
            <person name="Tallon L.J."/>
            <person name="Delcher A.L."/>
            <person name="Salzberg S.L."/>
            <person name="Silva J.C."/>
            <person name="Haas B.J."/>
            <person name="Majoros W.H."/>
            <person name="Farzad M."/>
            <person name="Carlton J.M."/>
            <person name="Smith R.K. Jr."/>
            <person name="Garg J."/>
            <person name="Pearlman R.E."/>
            <person name="Karrer K.M."/>
            <person name="Sun L."/>
            <person name="Manning G."/>
            <person name="Elde N.C."/>
            <person name="Turkewitz A.P."/>
            <person name="Asai D.J."/>
            <person name="Wilkes D.E."/>
            <person name="Wang Y."/>
            <person name="Cai H."/>
            <person name="Collins K."/>
            <person name="Stewart B.A."/>
            <person name="Lee S.R."/>
            <person name="Wilamowska K."/>
            <person name="Weinberg Z."/>
            <person name="Ruzzo W.L."/>
            <person name="Wloga D."/>
            <person name="Gaertig J."/>
            <person name="Frankel J."/>
            <person name="Tsao C.-C."/>
            <person name="Gorovsky M.A."/>
            <person name="Keeling P.J."/>
            <person name="Waller R.F."/>
            <person name="Patron N.J."/>
            <person name="Cherry J.M."/>
            <person name="Stover N.A."/>
            <person name="Krieger C.J."/>
            <person name="del Toro C."/>
            <person name="Ryder H.F."/>
            <person name="Williamson S.C."/>
            <person name="Barbeau R.A."/>
            <person name="Hamilton E.P."/>
            <person name="Orias E."/>
        </authorList>
    </citation>
    <scope>NUCLEOTIDE SEQUENCE [LARGE SCALE GENOMIC DNA]</scope>
    <source>
        <strain evidence="4">SB210</strain>
    </source>
</reference>
<name>W7X4T7_TETTS</name>
<dbReference type="AlphaFoldDB" id="W7X4T7"/>
<dbReference type="InterPro" id="IPR016161">
    <property type="entry name" value="Ald_DH/histidinol_DH"/>
</dbReference>
<dbReference type="Gene3D" id="3.40.309.10">
    <property type="entry name" value="Aldehyde Dehydrogenase, Chain A, domain 2"/>
    <property type="match status" value="1"/>
</dbReference>
<dbReference type="InterPro" id="IPR047110">
    <property type="entry name" value="GABD/Sad-like"/>
</dbReference>
<evidence type="ECO:0000313" key="4">
    <source>
        <dbReference type="Proteomes" id="UP000009168"/>
    </source>
</evidence>
<dbReference type="EMBL" id="GG662519">
    <property type="protein sequence ID" value="EWS72437.1"/>
    <property type="molecule type" value="Genomic_DNA"/>
</dbReference>
<dbReference type="KEGG" id="tet:TTHERM_001106132"/>
<dbReference type="PANTHER" id="PTHR43217:SF1">
    <property type="entry name" value="SUCCINATE SEMIALDEHYDE DEHYDROGENASE [NAD(P)+] SAD"/>
    <property type="match status" value="1"/>
</dbReference>
<keyword evidence="1" id="KW-0560">Oxidoreductase</keyword>
<dbReference type="InParanoid" id="W7X4T7"/>
<protein>
    <submittedName>
        <fullName evidence="3">NAD-dependent succinate-semialdehyde dehydrogenase</fullName>
    </submittedName>
</protein>
<gene>
    <name evidence="3" type="ORF">TTHERM_001106132</name>
</gene>
<dbReference type="FunFam" id="3.40.309.10:FF:000009">
    <property type="entry name" value="Aldehyde dehydrogenase A"/>
    <property type="match status" value="1"/>
</dbReference>
<dbReference type="STRING" id="312017.W7X4T7"/>
<dbReference type="OrthoDB" id="310895at2759"/>
<accession>W7X4T7</accession>
<organism evidence="3 4">
    <name type="scientific">Tetrahymena thermophila (strain SB210)</name>
    <dbReference type="NCBI Taxonomy" id="312017"/>
    <lineage>
        <taxon>Eukaryota</taxon>
        <taxon>Sar</taxon>
        <taxon>Alveolata</taxon>
        <taxon>Ciliophora</taxon>
        <taxon>Intramacronucleata</taxon>
        <taxon>Oligohymenophorea</taxon>
        <taxon>Hymenostomatida</taxon>
        <taxon>Tetrahymenina</taxon>
        <taxon>Tetrahymenidae</taxon>
        <taxon>Tetrahymena</taxon>
    </lineage>
</organism>
<dbReference type="Pfam" id="PF00171">
    <property type="entry name" value="Aldedh"/>
    <property type="match status" value="1"/>
</dbReference>
<evidence type="ECO:0000256" key="1">
    <source>
        <dbReference type="ARBA" id="ARBA00023002"/>
    </source>
</evidence>